<dbReference type="Pfam" id="PF08044">
    <property type="entry name" value="DUF1707"/>
    <property type="match status" value="1"/>
</dbReference>
<evidence type="ECO:0000256" key="1">
    <source>
        <dbReference type="SAM" id="Phobius"/>
    </source>
</evidence>
<proteinExistence type="predicted"/>
<dbReference type="PANTHER" id="PTHR40763">
    <property type="entry name" value="MEMBRANE PROTEIN-RELATED"/>
    <property type="match status" value="1"/>
</dbReference>
<keyword evidence="4" id="KW-1185">Reference proteome</keyword>
<gene>
    <name evidence="3" type="ORF">GPX89_23265</name>
</gene>
<dbReference type="Proteomes" id="UP000466794">
    <property type="component" value="Unassembled WGS sequence"/>
</dbReference>
<evidence type="ECO:0000259" key="2">
    <source>
        <dbReference type="Pfam" id="PF08044"/>
    </source>
</evidence>
<keyword evidence="1" id="KW-0812">Transmembrane</keyword>
<dbReference type="AlphaFoldDB" id="A0A7K1V0U4"/>
<evidence type="ECO:0000313" key="4">
    <source>
        <dbReference type="Proteomes" id="UP000466794"/>
    </source>
</evidence>
<accession>A0A7K1V0U4</accession>
<dbReference type="PANTHER" id="PTHR40763:SF4">
    <property type="entry name" value="DUF1707 DOMAIN-CONTAINING PROTEIN"/>
    <property type="match status" value="1"/>
</dbReference>
<evidence type="ECO:0000313" key="3">
    <source>
        <dbReference type="EMBL" id="MVU80151.1"/>
    </source>
</evidence>
<organism evidence="3 4">
    <name type="scientific">Nocardia terrae</name>
    <dbReference type="NCBI Taxonomy" id="2675851"/>
    <lineage>
        <taxon>Bacteria</taxon>
        <taxon>Bacillati</taxon>
        <taxon>Actinomycetota</taxon>
        <taxon>Actinomycetes</taxon>
        <taxon>Mycobacteriales</taxon>
        <taxon>Nocardiaceae</taxon>
        <taxon>Nocardia</taxon>
    </lineage>
</organism>
<feature type="domain" description="DUF1707" evidence="2">
    <location>
        <begin position="9"/>
        <end position="61"/>
    </location>
</feature>
<keyword evidence="1" id="KW-0472">Membrane</keyword>
<dbReference type="EMBL" id="WRPP01000004">
    <property type="protein sequence ID" value="MVU80151.1"/>
    <property type="molecule type" value="Genomic_DNA"/>
</dbReference>
<keyword evidence="1" id="KW-1133">Transmembrane helix</keyword>
<name>A0A7K1V0U4_9NOCA</name>
<protein>
    <submittedName>
        <fullName evidence="3">DUF1707 domain-containing protein</fullName>
    </submittedName>
</protein>
<dbReference type="RefSeq" id="WP_157389673.1">
    <property type="nucleotide sequence ID" value="NZ_WRPP01000004.1"/>
</dbReference>
<reference evidence="3 4" key="1">
    <citation type="submission" date="2019-12" db="EMBL/GenBank/DDBJ databases">
        <title>Nocardia sp. nov. ET3-3 isolated from soil.</title>
        <authorList>
            <person name="Kanchanasin P."/>
            <person name="Tanasupawat S."/>
            <person name="Yuki M."/>
            <person name="Kudo T."/>
        </authorList>
    </citation>
    <scope>NUCLEOTIDE SEQUENCE [LARGE SCALE GENOMIC DNA]</scope>
    <source>
        <strain evidence="3 4">ET3-3</strain>
    </source>
</reference>
<sequence length="256" mass="27063">MADARNQELRARDTDRVDACSMLDAARESGELTSDEHAERTAKAMAAKTFGEIDAILSDLQIPRNLVNSPVVRANRRGPSTRMRVAAAIVVAAALLGAFAGCVSRTTAPEPPLPDPTTGAGLASFVEAYKEHFGDTRVDQVLLYPSYVVIERREDPTSGSDTSIHYDGSFRAGGDAARPKGPDTFDLSTLDIPTLAGLFAGAPRTLGMPNGRIAHVEISHGADGNPEVSIHVEDGTKSGYLTVTAKGEPRSINPPA</sequence>
<dbReference type="InterPro" id="IPR012551">
    <property type="entry name" value="DUF1707_SHOCT-like"/>
</dbReference>
<feature type="transmembrane region" description="Helical" evidence="1">
    <location>
        <begin position="83"/>
        <end position="101"/>
    </location>
</feature>
<comment type="caution">
    <text evidence="3">The sequence shown here is derived from an EMBL/GenBank/DDBJ whole genome shotgun (WGS) entry which is preliminary data.</text>
</comment>